<gene>
    <name evidence="2" type="ordered locus">AM1_B0285</name>
</gene>
<evidence type="ECO:0000313" key="2">
    <source>
        <dbReference type="EMBL" id="ABW32004.1"/>
    </source>
</evidence>
<keyword evidence="3" id="KW-1185">Reference proteome</keyword>
<feature type="transmembrane region" description="Helical" evidence="1">
    <location>
        <begin position="28"/>
        <end position="46"/>
    </location>
</feature>
<protein>
    <submittedName>
        <fullName evidence="2">Uncharacterized protein</fullName>
    </submittedName>
</protein>
<dbReference type="KEGG" id="amr:AM1_B0285"/>
<feature type="transmembrane region" description="Helical" evidence="1">
    <location>
        <begin position="73"/>
        <end position="93"/>
    </location>
</feature>
<dbReference type="Proteomes" id="UP000000268">
    <property type="component" value="Plasmid pREB2"/>
</dbReference>
<dbReference type="RefSeq" id="WP_012167152.1">
    <property type="nucleotide sequence ID" value="NC_009927.1"/>
</dbReference>
<keyword evidence="1" id="KW-0472">Membrane</keyword>
<sequence>MNTLAIKLLNGLNTIATYRLTNLQRFQALTIFSFFWGAILLPHNVLAQNPGGPLTNGAGQNAGGTGAQCGQDFWFMSDLYSFIATAFAGLGGAAESVCQVINIVVIGGIILMVGMILWGLGDHHMNETPLKKAFAPFMGWLIGLVCIYLVIFVAFFTGGTSGNAGRAPGVI</sequence>
<organism evidence="2 3">
    <name type="scientific">Acaryochloris marina (strain MBIC 11017)</name>
    <dbReference type="NCBI Taxonomy" id="329726"/>
    <lineage>
        <taxon>Bacteria</taxon>
        <taxon>Bacillati</taxon>
        <taxon>Cyanobacteriota</taxon>
        <taxon>Cyanophyceae</taxon>
        <taxon>Acaryochloridales</taxon>
        <taxon>Acaryochloridaceae</taxon>
        <taxon>Acaryochloris</taxon>
    </lineage>
</organism>
<dbReference type="HOGENOM" id="CLU_1559581_0_0_3"/>
<dbReference type="AlphaFoldDB" id="A8ZLH7"/>
<geneLocation type="plasmid" evidence="2 3">
    <name>pREB2</name>
</geneLocation>
<reference evidence="2 3" key="1">
    <citation type="journal article" date="2008" name="Proc. Natl. Acad. Sci. U.S.A.">
        <title>Niche adaptation and genome expansion in the chlorophyll d-producing cyanobacterium Acaryochloris marina.</title>
        <authorList>
            <person name="Swingley W.D."/>
            <person name="Chen M."/>
            <person name="Cheung P.C."/>
            <person name="Conrad A.L."/>
            <person name="Dejesa L.C."/>
            <person name="Hao J."/>
            <person name="Honchak B.M."/>
            <person name="Karbach L.E."/>
            <person name="Kurdoglu A."/>
            <person name="Lahiri S."/>
            <person name="Mastrian S.D."/>
            <person name="Miyashita H."/>
            <person name="Page L."/>
            <person name="Ramakrishna P."/>
            <person name="Satoh S."/>
            <person name="Sattley W.M."/>
            <person name="Shimada Y."/>
            <person name="Taylor H.L."/>
            <person name="Tomo T."/>
            <person name="Tsuchiya T."/>
            <person name="Wang Z.T."/>
            <person name="Raymond J."/>
            <person name="Mimuro M."/>
            <person name="Blankenship R.E."/>
            <person name="Touchman J.W."/>
        </authorList>
    </citation>
    <scope>NUCLEOTIDE SEQUENCE [LARGE SCALE GENOMIC DNA]</scope>
    <source>
        <strain evidence="3">MBIC 11017</strain>
        <plasmid evidence="3">Plasmid pREB2</plasmid>
    </source>
</reference>
<proteinExistence type="predicted"/>
<feature type="transmembrane region" description="Helical" evidence="1">
    <location>
        <begin position="133"/>
        <end position="156"/>
    </location>
</feature>
<keyword evidence="2" id="KW-0614">Plasmid</keyword>
<name>A8ZLH7_ACAM1</name>
<dbReference type="EMBL" id="CP000839">
    <property type="protein sequence ID" value="ABW32004.1"/>
    <property type="molecule type" value="Genomic_DNA"/>
</dbReference>
<evidence type="ECO:0000256" key="1">
    <source>
        <dbReference type="SAM" id="Phobius"/>
    </source>
</evidence>
<evidence type="ECO:0000313" key="3">
    <source>
        <dbReference type="Proteomes" id="UP000000268"/>
    </source>
</evidence>
<accession>A8ZLH7</accession>
<feature type="transmembrane region" description="Helical" evidence="1">
    <location>
        <begin position="100"/>
        <end position="121"/>
    </location>
</feature>
<keyword evidence="1" id="KW-1133">Transmembrane helix</keyword>
<keyword evidence="1" id="KW-0812">Transmembrane</keyword>